<dbReference type="SMART" id="SM00589">
    <property type="entry name" value="PRY"/>
    <property type="match status" value="1"/>
</dbReference>
<evidence type="ECO:0000256" key="5">
    <source>
        <dbReference type="SAM" id="Coils"/>
    </source>
</evidence>
<dbReference type="InterPro" id="IPR027370">
    <property type="entry name" value="Znf-RING_euk"/>
</dbReference>
<dbReference type="InterPro" id="IPR050143">
    <property type="entry name" value="TRIM/RBCC"/>
</dbReference>
<feature type="domain" description="RING-type" evidence="6">
    <location>
        <begin position="7"/>
        <end position="47"/>
    </location>
</feature>
<reference evidence="9 10" key="1">
    <citation type="journal article" date="2018" name="Nat. Ecol. Evol.">
        <title>Shark genomes provide insights into elasmobranch evolution and the origin of vertebrates.</title>
        <authorList>
            <person name="Hara Y"/>
            <person name="Yamaguchi K"/>
            <person name="Onimaru K"/>
            <person name="Kadota M"/>
            <person name="Koyanagi M"/>
            <person name="Keeley SD"/>
            <person name="Tatsumi K"/>
            <person name="Tanaka K"/>
            <person name="Motone F"/>
            <person name="Kageyama Y"/>
            <person name="Nozu R"/>
            <person name="Adachi N"/>
            <person name="Nishimura O"/>
            <person name="Nakagawa R"/>
            <person name="Tanegashima C"/>
            <person name="Kiyatake I"/>
            <person name="Matsumoto R"/>
            <person name="Murakumo K"/>
            <person name="Nishida K"/>
            <person name="Terakita A"/>
            <person name="Kuratani S"/>
            <person name="Sato K"/>
            <person name="Hyodo S Kuraku.S."/>
        </authorList>
    </citation>
    <scope>NUCLEOTIDE SEQUENCE [LARGE SCALE GENOMIC DNA]</scope>
</reference>
<evidence type="ECO:0000256" key="2">
    <source>
        <dbReference type="ARBA" id="ARBA00022771"/>
    </source>
</evidence>
<dbReference type="SMART" id="SM00336">
    <property type="entry name" value="BBOX"/>
    <property type="match status" value="1"/>
</dbReference>
<dbReference type="SMART" id="SM00449">
    <property type="entry name" value="SPRY"/>
    <property type="match status" value="1"/>
</dbReference>
<dbReference type="STRING" id="137246.A0A401RNJ5"/>
<keyword evidence="10" id="KW-1185">Reference proteome</keyword>
<dbReference type="PROSITE" id="PS50089">
    <property type="entry name" value="ZF_RING_2"/>
    <property type="match status" value="1"/>
</dbReference>
<dbReference type="PRINTS" id="PR01407">
    <property type="entry name" value="BUTYPHLNCDUF"/>
</dbReference>
<dbReference type="InterPro" id="IPR003877">
    <property type="entry name" value="SPRY_dom"/>
</dbReference>
<keyword evidence="1" id="KW-0479">Metal-binding</keyword>
<protein>
    <submittedName>
        <fullName evidence="9">Uncharacterized protein</fullName>
    </submittedName>
</protein>
<dbReference type="Pfam" id="PF13445">
    <property type="entry name" value="zf-RING_UBOX"/>
    <property type="match status" value="1"/>
</dbReference>
<dbReference type="InterPro" id="IPR006574">
    <property type="entry name" value="PRY"/>
</dbReference>
<dbReference type="GO" id="GO:0008270">
    <property type="term" value="F:zinc ion binding"/>
    <property type="evidence" value="ECO:0007669"/>
    <property type="project" value="UniProtKB-KW"/>
</dbReference>
<keyword evidence="2 4" id="KW-0863">Zinc-finger</keyword>
<evidence type="ECO:0000313" key="10">
    <source>
        <dbReference type="Proteomes" id="UP000287033"/>
    </source>
</evidence>
<evidence type="ECO:0000256" key="3">
    <source>
        <dbReference type="ARBA" id="ARBA00022833"/>
    </source>
</evidence>
<dbReference type="Pfam" id="PF00622">
    <property type="entry name" value="SPRY"/>
    <property type="match status" value="1"/>
</dbReference>
<dbReference type="EMBL" id="BEZZ01001595">
    <property type="protein sequence ID" value="GCC19751.1"/>
    <property type="molecule type" value="Genomic_DNA"/>
</dbReference>
<dbReference type="Pfam" id="PF13765">
    <property type="entry name" value="PRY"/>
    <property type="match status" value="1"/>
</dbReference>
<dbReference type="InterPro" id="IPR001841">
    <property type="entry name" value="Znf_RING"/>
</dbReference>
<feature type="coiled-coil region" evidence="5">
    <location>
        <begin position="186"/>
        <end position="224"/>
    </location>
</feature>
<feature type="domain" description="B30.2/SPRY" evidence="8">
    <location>
        <begin position="264"/>
        <end position="462"/>
    </location>
</feature>
<keyword evidence="3" id="KW-0862">Zinc</keyword>
<dbReference type="SUPFAM" id="SSF57845">
    <property type="entry name" value="B-box zinc-binding domain"/>
    <property type="match status" value="1"/>
</dbReference>
<dbReference type="InterPro" id="IPR013083">
    <property type="entry name" value="Znf_RING/FYVE/PHD"/>
</dbReference>
<dbReference type="Gene3D" id="2.60.120.920">
    <property type="match status" value="1"/>
</dbReference>
<dbReference type="PROSITE" id="PS00518">
    <property type="entry name" value="ZF_RING_1"/>
    <property type="match status" value="1"/>
</dbReference>
<dbReference type="OMA" id="NELICVI"/>
<sequence length="473" mass="54375">MEDDLSCAVCHDLYKDPVLLDCDHSFCRSCVTQYWEKADTACCPVCRKETSSRTLRSHRILSNIVETFVKSGGGGETQQECSRHKEKLKIFCKTDNELICVICRISKSHQNHEMLPIEEAAEEFKNELQTSLKPVQDKKKECEAAKSDYERTLSHIQDQGVKLAKQIKTEFEKLHQLLHEEERIVLESLKLEKERNSQEMKERIEKTMEEISSLSAIVQDIEQQLREQDSIIFLTKFPETQQRVKQTLPEPQKVYPLINVGKYIGSLQYRVWKKMLTVINTAPVSLDPNTAAPALLLSEDLSTVKYTGNQQQLPDNLERFDFLVFVLGSEGFMSGKHSWEVEVGNKTRWNLGVAKESINRKGDVYLNPGNGYWSLILREGNKYWAGEEPWKSLELSVSPRKIRIYLDYDGGEVSFYNSENKTHIYTFTGTFTEKLYPYFSPGLIDGGKNTEPLKICPRRVTIQEDEGFIASSK</sequence>
<accession>A0A401RNJ5</accession>
<dbReference type="PROSITE" id="PS50119">
    <property type="entry name" value="ZF_BBOX"/>
    <property type="match status" value="1"/>
</dbReference>
<name>A0A401RNJ5_CHIPU</name>
<evidence type="ECO:0000259" key="7">
    <source>
        <dbReference type="PROSITE" id="PS50119"/>
    </source>
</evidence>
<proteinExistence type="predicted"/>
<evidence type="ECO:0000259" key="8">
    <source>
        <dbReference type="PROSITE" id="PS50188"/>
    </source>
</evidence>
<evidence type="ECO:0000259" key="6">
    <source>
        <dbReference type="PROSITE" id="PS50089"/>
    </source>
</evidence>
<dbReference type="Gene3D" id="3.30.160.60">
    <property type="entry name" value="Classic Zinc Finger"/>
    <property type="match status" value="1"/>
</dbReference>
<dbReference type="PANTHER" id="PTHR24103">
    <property type="entry name" value="E3 UBIQUITIN-PROTEIN LIGASE TRIM"/>
    <property type="match status" value="1"/>
</dbReference>
<feature type="domain" description="B box-type" evidence="7">
    <location>
        <begin position="76"/>
        <end position="117"/>
    </location>
</feature>
<dbReference type="InterPro" id="IPR000315">
    <property type="entry name" value="Znf_B-box"/>
</dbReference>
<dbReference type="SUPFAM" id="SSF57850">
    <property type="entry name" value="RING/U-box"/>
    <property type="match status" value="1"/>
</dbReference>
<organism evidence="9 10">
    <name type="scientific">Chiloscyllium punctatum</name>
    <name type="common">Brownbanded bambooshark</name>
    <name type="synonym">Hemiscyllium punctatum</name>
    <dbReference type="NCBI Taxonomy" id="137246"/>
    <lineage>
        <taxon>Eukaryota</taxon>
        <taxon>Metazoa</taxon>
        <taxon>Chordata</taxon>
        <taxon>Craniata</taxon>
        <taxon>Vertebrata</taxon>
        <taxon>Chondrichthyes</taxon>
        <taxon>Elasmobranchii</taxon>
        <taxon>Galeomorphii</taxon>
        <taxon>Galeoidea</taxon>
        <taxon>Orectolobiformes</taxon>
        <taxon>Hemiscylliidae</taxon>
        <taxon>Chiloscyllium</taxon>
    </lineage>
</organism>
<dbReference type="FunFam" id="2.60.120.920:FF:000004">
    <property type="entry name" value="Butyrophilin subfamily 1 member A1"/>
    <property type="match status" value="1"/>
</dbReference>
<gene>
    <name evidence="9" type="ORF">chiPu_0018512</name>
</gene>
<dbReference type="AlphaFoldDB" id="A0A401RNJ5"/>
<keyword evidence="5" id="KW-0175">Coiled coil</keyword>
<dbReference type="Gene3D" id="3.30.40.10">
    <property type="entry name" value="Zinc/RING finger domain, C3HC4 (zinc finger)"/>
    <property type="match status" value="1"/>
</dbReference>
<dbReference type="SMART" id="SM00184">
    <property type="entry name" value="RING"/>
    <property type="match status" value="1"/>
</dbReference>
<dbReference type="SUPFAM" id="SSF49899">
    <property type="entry name" value="Concanavalin A-like lectins/glucanases"/>
    <property type="match status" value="1"/>
</dbReference>
<evidence type="ECO:0000256" key="1">
    <source>
        <dbReference type="ARBA" id="ARBA00022723"/>
    </source>
</evidence>
<dbReference type="InterPro" id="IPR003879">
    <property type="entry name" value="Butyrophylin_SPRY"/>
</dbReference>
<dbReference type="InterPro" id="IPR017907">
    <property type="entry name" value="Znf_RING_CS"/>
</dbReference>
<comment type="caution">
    <text evidence="9">The sequence shown here is derived from an EMBL/GenBank/DDBJ whole genome shotgun (WGS) entry which is preliminary data.</text>
</comment>
<dbReference type="InterPro" id="IPR043136">
    <property type="entry name" value="B30.2/SPRY_sf"/>
</dbReference>
<dbReference type="CDD" id="cd13733">
    <property type="entry name" value="SPRY_PRY_C-I_1"/>
    <property type="match status" value="1"/>
</dbReference>
<evidence type="ECO:0000256" key="4">
    <source>
        <dbReference type="PROSITE-ProRule" id="PRU00024"/>
    </source>
</evidence>
<dbReference type="InterPro" id="IPR013320">
    <property type="entry name" value="ConA-like_dom_sf"/>
</dbReference>
<dbReference type="OrthoDB" id="6105938at2759"/>
<dbReference type="InterPro" id="IPR001870">
    <property type="entry name" value="B30.2/SPRY"/>
</dbReference>
<evidence type="ECO:0000313" key="9">
    <source>
        <dbReference type="EMBL" id="GCC19751.1"/>
    </source>
</evidence>
<dbReference type="Pfam" id="PF00643">
    <property type="entry name" value="zf-B_box"/>
    <property type="match status" value="1"/>
</dbReference>
<dbReference type="Proteomes" id="UP000287033">
    <property type="component" value="Unassembled WGS sequence"/>
</dbReference>
<dbReference type="PROSITE" id="PS50188">
    <property type="entry name" value="B302_SPRY"/>
    <property type="match status" value="1"/>
</dbReference>